<comment type="caution">
    <text evidence="3">The sequence shown here is derived from an EMBL/GenBank/DDBJ whole genome shotgun (WGS) entry which is preliminary data.</text>
</comment>
<evidence type="ECO:0000256" key="2">
    <source>
        <dbReference type="ARBA" id="ARBA00022679"/>
    </source>
</evidence>
<dbReference type="Pfam" id="PF01075">
    <property type="entry name" value="Glyco_transf_9"/>
    <property type="match status" value="1"/>
</dbReference>
<keyword evidence="2 3" id="KW-0808">Transferase</keyword>
<dbReference type="GO" id="GO:0009244">
    <property type="term" value="P:lipopolysaccharide core region biosynthetic process"/>
    <property type="evidence" value="ECO:0007669"/>
    <property type="project" value="TreeGrafter"/>
</dbReference>
<sequence>MTDATASPRRILVVRNDKLGDFMLAWPALASLKRASGANHITVLVPGYTAPLARACPWVDEVLVDPGDHAGRRAQRELLDTLRRGRFDALLTLFSTPRIGWLGWRAGIPLRLAPATKWAQVFYNRRITQRRSRSEKPEYVYNLELARALQRELGQVTPEVAPPYWPLPAAERQAQRQRLGDELGLASERPWLFLHPGSGGSAVNLTAAQYRDLAVGVSARLTHPPLWLLTAGPGEEAAADGLAQDLGDAGLEAHRVPARPDLAAFARTLMAADLFIAGSTGPLHIAGCLDRPTAGFYPAKRSATPLRWQTCNRAEHRLAFSPPALPGQETEMSRIDLQAAAEAIAERIHQQDKSEE</sequence>
<dbReference type="AlphaFoldDB" id="A0A510X909"/>
<keyword evidence="1" id="KW-0328">Glycosyltransferase</keyword>
<dbReference type="SUPFAM" id="SSF53756">
    <property type="entry name" value="UDP-Glycosyltransferase/glycogen phosphorylase"/>
    <property type="match status" value="1"/>
</dbReference>
<dbReference type="InterPro" id="IPR051199">
    <property type="entry name" value="LPS_LOS_Heptosyltrfase"/>
</dbReference>
<dbReference type="RefSeq" id="WP_146803224.1">
    <property type="nucleotide sequence ID" value="NZ_BJUK01000023.1"/>
</dbReference>
<protein>
    <submittedName>
        <fullName evidence="3">ADP-heptose--LPS heptosyltransferase II</fullName>
    </submittedName>
</protein>
<organism evidence="3 4">
    <name type="scientific">Bisbaumannia pacifica</name>
    <dbReference type="NCBI Taxonomy" id="77098"/>
    <lineage>
        <taxon>Bacteria</taxon>
        <taxon>Pseudomonadati</taxon>
        <taxon>Pseudomonadota</taxon>
        <taxon>Gammaproteobacteria</taxon>
        <taxon>Oceanospirillales</taxon>
        <taxon>Halomonadaceae</taxon>
        <taxon>Bisbaumannia</taxon>
    </lineage>
</organism>
<gene>
    <name evidence="3" type="ORF">HPA02_21670</name>
</gene>
<dbReference type="InterPro" id="IPR002201">
    <property type="entry name" value="Glyco_trans_9"/>
</dbReference>
<keyword evidence="4" id="KW-1185">Reference proteome</keyword>
<dbReference type="EMBL" id="BJUK01000023">
    <property type="protein sequence ID" value="GEK47884.1"/>
    <property type="molecule type" value="Genomic_DNA"/>
</dbReference>
<dbReference type="PANTHER" id="PTHR30160">
    <property type="entry name" value="TETRAACYLDISACCHARIDE 4'-KINASE-RELATED"/>
    <property type="match status" value="1"/>
</dbReference>
<dbReference type="GO" id="GO:0005829">
    <property type="term" value="C:cytosol"/>
    <property type="evidence" value="ECO:0007669"/>
    <property type="project" value="TreeGrafter"/>
</dbReference>
<evidence type="ECO:0000256" key="1">
    <source>
        <dbReference type="ARBA" id="ARBA00022676"/>
    </source>
</evidence>
<dbReference type="GO" id="GO:0008713">
    <property type="term" value="F:ADP-heptose-lipopolysaccharide heptosyltransferase activity"/>
    <property type="evidence" value="ECO:0007669"/>
    <property type="project" value="TreeGrafter"/>
</dbReference>
<evidence type="ECO:0000313" key="4">
    <source>
        <dbReference type="Proteomes" id="UP000321275"/>
    </source>
</evidence>
<dbReference type="PANTHER" id="PTHR30160:SF15">
    <property type="entry name" value="GLYCOSYLTRANSFERASE HI_0523-RELATED"/>
    <property type="match status" value="1"/>
</dbReference>
<reference evidence="3 4" key="1">
    <citation type="submission" date="2019-07" db="EMBL/GenBank/DDBJ databases">
        <title>Whole genome shotgun sequence of Halomonas pacifica NBRC 102220.</title>
        <authorList>
            <person name="Hosoyama A."/>
            <person name="Uohara A."/>
            <person name="Ohji S."/>
            <person name="Ichikawa N."/>
        </authorList>
    </citation>
    <scope>NUCLEOTIDE SEQUENCE [LARGE SCALE GENOMIC DNA]</scope>
    <source>
        <strain evidence="3 4">NBRC 102220</strain>
    </source>
</reference>
<evidence type="ECO:0000313" key="3">
    <source>
        <dbReference type="EMBL" id="GEK47884.1"/>
    </source>
</evidence>
<proteinExistence type="predicted"/>
<dbReference type="Proteomes" id="UP000321275">
    <property type="component" value="Unassembled WGS sequence"/>
</dbReference>
<dbReference type="Gene3D" id="3.40.50.2000">
    <property type="entry name" value="Glycogen Phosphorylase B"/>
    <property type="match status" value="2"/>
</dbReference>
<accession>A0A510X909</accession>
<dbReference type="OrthoDB" id="9797795at2"/>
<dbReference type="CDD" id="cd03789">
    <property type="entry name" value="GT9_LPS_heptosyltransferase"/>
    <property type="match status" value="1"/>
</dbReference>
<name>A0A510X909_9GAMM</name>